<keyword evidence="10 13" id="KW-0411">Iron-sulfur</keyword>
<evidence type="ECO:0000313" key="16">
    <source>
        <dbReference type="Proteomes" id="UP000320766"/>
    </source>
</evidence>
<evidence type="ECO:0000256" key="7">
    <source>
        <dbReference type="ARBA" id="ARBA00022801"/>
    </source>
</evidence>
<evidence type="ECO:0000259" key="14">
    <source>
        <dbReference type="Pfam" id="PF01930"/>
    </source>
</evidence>
<comment type="similarity">
    <text evidence="2 13">Belongs to the CRISPR-associated exonuclease Cas4 family.</text>
</comment>
<dbReference type="GO" id="GO:0004527">
    <property type="term" value="F:exonuclease activity"/>
    <property type="evidence" value="ECO:0007669"/>
    <property type="project" value="UniProtKB-KW"/>
</dbReference>
<evidence type="ECO:0000256" key="11">
    <source>
        <dbReference type="ARBA" id="ARBA00023118"/>
    </source>
</evidence>
<dbReference type="Pfam" id="PF01930">
    <property type="entry name" value="Cas_Cas4"/>
    <property type="match status" value="1"/>
</dbReference>
<keyword evidence="12 13" id="KW-0464">Manganese</keyword>
<dbReference type="GO" id="GO:0051536">
    <property type="term" value="F:iron-sulfur cluster binding"/>
    <property type="evidence" value="ECO:0007669"/>
    <property type="project" value="UniProtKB-KW"/>
</dbReference>
<dbReference type="NCBIfam" id="TIGR00372">
    <property type="entry name" value="cas4"/>
    <property type="match status" value="1"/>
</dbReference>
<keyword evidence="7 13" id="KW-0378">Hydrolase</keyword>
<comment type="cofactor">
    <cofactor evidence="13">
        <name>iron-sulfur cluster</name>
        <dbReference type="ChEBI" id="CHEBI:30408"/>
    </cofactor>
</comment>
<dbReference type="EC" id="3.1.12.1" evidence="3 13"/>
<evidence type="ECO:0000256" key="12">
    <source>
        <dbReference type="ARBA" id="ARBA00023211"/>
    </source>
</evidence>
<evidence type="ECO:0000256" key="2">
    <source>
        <dbReference type="ARBA" id="ARBA00009189"/>
    </source>
</evidence>
<evidence type="ECO:0000256" key="3">
    <source>
        <dbReference type="ARBA" id="ARBA00012768"/>
    </source>
</evidence>
<dbReference type="PANTHER" id="PTHR36531">
    <property type="entry name" value="CRISPR-ASSOCIATED EXONUCLEASE CAS4"/>
    <property type="match status" value="1"/>
</dbReference>
<dbReference type="GO" id="GO:0051607">
    <property type="term" value="P:defense response to virus"/>
    <property type="evidence" value="ECO:0007669"/>
    <property type="project" value="UniProtKB-KW"/>
</dbReference>
<dbReference type="InterPro" id="IPR051827">
    <property type="entry name" value="Cas4_exonuclease"/>
</dbReference>
<keyword evidence="11 13" id="KW-0051">Antiviral defense</keyword>
<dbReference type="AlphaFoldDB" id="A0A520KUX6"/>
<sequence>MNINVSDIRTYLVCPRILYFRGDDEWKDKADKFLKHTFLREISLEEALYEREWEDKSILNKLLLRSFSSVEGKIEDIYREEFERIDSSLFSSVKEEVKNELSEISEGIWCAVENSGGEVRALMEPEEIERRLYSDRLGLFGRVDKIISDREKDHIPSIIKTGRCPDFGVWKEDRIQLAAYVMLLEEEVGKTINRGVVEYFRFGKPILVEINRYDRRLVLDVRNKIKKIYRGNLPEREEKVFCKYCEYREECAVKRSLFSKFF</sequence>
<dbReference type="PANTHER" id="PTHR36531:SF6">
    <property type="entry name" value="DNA REPLICATION ATP-DEPENDENT HELICASE_NUCLEASE DNA2"/>
    <property type="match status" value="1"/>
</dbReference>
<evidence type="ECO:0000256" key="10">
    <source>
        <dbReference type="ARBA" id="ARBA00023014"/>
    </source>
</evidence>
<comment type="cofactor">
    <cofactor evidence="13">
        <name>Mg(2+)</name>
        <dbReference type="ChEBI" id="CHEBI:18420"/>
    </cofactor>
    <cofactor evidence="13">
        <name>Mn(2+)</name>
        <dbReference type="ChEBI" id="CHEBI:29035"/>
    </cofactor>
    <text evidence="13">Mg(2+) or Mn(2+) required for ssDNA cleavage activity.</text>
</comment>
<keyword evidence="8 13" id="KW-0269">Exonuclease</keyword>
<evidence type="ECO:0000256" key="6">
    <source>
        <dbReference type="ARBA" id="ARBA00022723"/>
    </source>
</evidence>
<dbReference type="InterPro" id="IPR013343">
    <property type="entry name" value="CRISPR-assoc_prot_Cas4"/>
</dbReference>
<organism evidence="15 16">
    <name type="scientific">Candidatus Methanolliviera hydrocarbonicum</name>
    <dbReference type="NCBI Taxonomy" id="2491085"/>
    <lineage>
        <taxon>Archaea</taxon>
        <taxon>Methanobacteriati</taxon>
        <taxon>Methanobacteriota</taxon>
        <taxon>Candidatus Methanoliparia</taxon>
        <taxon>Candidatus Methanoliparales</taxon>
        <taxon>Candidatus Methanollivieraceae</taxon>
        <taxon>Candidatus Methanolliviera</taxon>
    </lineage>
</organism>
<evidence type="ECO:0000256" key="8">
    <source>
        <dbReference type="ARBA" id="ARBA00022839"/>
    </source>
</evidence>
<keyword evidence="6 13" id="KW-0479">Metal-binding</keyword>
<dbReference type="Gene3D" id="3.90.320.10">
    <property type="match status" value="1"/>
</dbReference>
<proteinExistence type="inferred from homology"/>
<evidence type="ECO:0000256" key="13">
    <source>
        <dbReference type="RuleBase" id="RU365022"/>
    </source>
</evidence>
<evidence type="ECO:0000256" key="1">
    <source>
        <dbReference type="ARBA" id="ARBA00001966"/>
    </source>
</evidence>
<feature type="domain" description="DUF83" evidence="14">
    <location>
        <begin position="150"/>
        <end position="252"/>
    </location>
</feature>
<name>A0A520KUX6_9EURY</name>
<comment type="function">
    <text evidence="13">CRISPR (clustered regularly interspaced short palindromic repeat) is an adaptive immune system that provides protection against mobile genetic elements (viruses, transposable elements and conjugative plasmids). CRISPR clusters contain sequences complementary to antecedent mobile elements and target invading nucleic acids. CRISPR clusters are transcribed and processed into CRISPR RNA (crRNA).</text>
</comment>
<evidence type="ECO:0000313" key="15">
    <source>
        <dbReference type="EMBL" id="RZN67305.1"/>
    </source>
</evidence>
<comment type="cofactor">
    <cofactor evidence="1">
        <name>[4Fe-4S] cluster</name>
        <dbReference type="ChEBI" id="CHEBI:49883"/>
    </cofactor>
</comment>
<dbReference type="InterPro" id="IPR022765">
    <property type="entry name" value="Dna2/Cas4_DUF83"/>
</dbReference>
<keyword evidence="5 13" id="KW-0540">Nuclease</keyword>
<evidence type="ECO:0000256" key="4">
    <source>
        <dbReference type="ARBA" id="ARBA00020049"/>
    </source>
</evidence>
<evidence type="ECO:0000256" key="5">
    <source>
        <dbReference type="ARBA" id="ARBA00022722"/>
    </source>
</evidence>
<accession>A0A520KUX6</accession>
<reference evidence="15 16" key="1">
    <citation type="journal article" date="2019" name="Nat. Microbiol.">
        <title>Wide diversity of methane and short-chain alkane metabolisms in uncultured archaea.</title>
        <authorList>
            <person name="Borrel G."/>
            <person name="Adam P.S."/>
            <person name="McKay L.J."/>
            <person name="Chen L.X."/>
            <person name="Sierra-Garcia I.N."/>
            <person name="Sieber C.M."/>
            <person name="Letourneur Q."/>
            <person name="Ghozlane A."/>
            <person name="Andersen G.L."/>
            <person name="Li W.J."/>
            <person name="Hallam S.J."/>
            <person name="Muyzer G."/>
            <person name="de Oliveira V.M."/>
            <person name="Inskeep W.P."/>
            <person name="Banfield J.F."/>
            <person name="Gribaldo S."/>
        </authorList>
    </citation>
    <scope>NUCLEOTIDE SEQUENCE [LARGE SCALE GENOMIC DNA]</scope>
    <source>
        <strain evidence="15">NM1b</strain>
    </source>
</reference>
<gene>
    <name evidence="15" type="primary">cas4</name>
    <name evidence="15" type="ORF">EF807_07710</name>
</gene>
<dbReference type="InterPro" id="IPR011604">
    <property type="entry name" value="PDDEXK-like_dom_sf"/>
</dbReference>
<protein>
    <recommendedName>
        <fullName evidence="4 13">CRISPR-associated exonuclease Cas4</fullName>
        <ecNumber evidence="3 13">3.1.12.1</ecNumber>
    </recommendedName>
</protein>
<dbReference type="GO" id="GO:0046872">
    <property type="term" value="F:metal ion binding"/>
    <property type="evidence" value="ECO:0007669"/>
    <property type="project" value="UniProtKB-KW"/>
</dbReference>
<dbReference type="Proteomes" id="UP000320766">
    <property type="component" value="Unassembled WGS sequence"/>
</dbReference>
<keyword evidence="9 13" id="KW-0408">Iron</keyword>
<evidence type="ECO:0000256" key="9">
    <source>
        <dbReference type="ARBA" id="ARBA00023004"/>
    </source>
</evidence>
<comment type="caution">
    <text evidence="15">The sequence shown here is derived from an EMBL/GenBank/DDBJ whole genome shotgun (WGS) entry which is preliminary data.</text>
</comment>
<dbReference type="EMBL" id="RXIL01000139">
    <property type="protein sequence ID" value="RZN67305.1"/>
    <property type="molecule type" value="Genomic_DNA"/>
</dbReference>